<evidence type="ECO:0000259" key="2">
    <source>
        <dbReference type="Pfam" id="PF10551"/>
    </source>
</evidence>
<feature type="region of interest" description="Disordered" evidence="1">
    <location>
        <begin position="231"/>
        <end position="256"/>
    </location>
</feature>
<organism evidence="3 4">
    <name type="scientific">Lactuca sativa</name>
    <name type="common">Garden lettuce</name>
    <dbReference type="NCBI Taxonomy" id="4236"/>
    <lineage>
        <taxon>Eukaryota</taxon>
        <taxon>Viridiplantae</taxon>
        <taxon>Streptophyta</taxon>
        <taxon>Embryophyta</taxon>
        <taxon>Tracheophyta</taxon>
        <taxon>Spermatophyta</taxon>
        <taxon>Magnoliopsida</taxon>
        <taxon>eudicotyledons</taxon>
        <taxon>Gunneridae</taxon>
        <taxon>Pentapetalae</taxon>
        <taxon>asterids</taxon>
        <taxon>campanulids</taxon>
        <taxon>Asterales</taxon>
        <taxon>Asteraceae</taxon>
        <taxon>Cichorioideae</taxon>
        <taxon>Cichorieae</taxon>
        <taxon>Lactucinae</taxon>
        <taxon>Lactuca</taxon>
    </lineage>
</organism>
<dbReference type="AlphaFoldDB" id="A0A9R1V884"/>
<feature type="compositionally biased region" description="Acidic residues" evidence="1">
    <location>
        <begin position="233"/>
        <end position="248"/>
    </location>
</feature>
<dbReference type="EMBL" id="NBSK02000006">
    <property type="protein sequence ID" value="KAJ0200123.1"/>
    <property type="molecule type" value="Genomic_DNA"/>
</dbReference>
<gene>
    <name evidence="3" type="ORF">LSAT_V11C600342030</name>
</gene>
<comment type="caution">
    <text evidence="3">The sequence shown here is derived from an EMBL/GenBank/DDBJ whole genome shotgun (WGS) entry which is preliminary data.</text>
</comment>
<proteinExistence type="predicted"/>
<dbReference type="Proteomes" id="UP000235145">
    <property type="component" value="Unassembled WGS sequence"/>
</dbReference>
<evidence type="ECO:0000313" key="4">
    <source>
        <dbReference type="Proteomes" id="UP000235145"/>
    </source>
</evidence>
<sequence length="702" mass="80715">MAINKNPISLGKDCNIPHAFLPHCSSRAFILLPWTTNHWNPSSQSSSLIFPMIFIDMTSKFVTLLCYRDGKIYDGKEGITYNKSPSKAIKVQCGIQFNDLINQIHFATSIDKQKYGIKVICRYPSVVGKVMKYIPLPIKDDNDVEIMFDVLSLHQELSNIDLYLEVDVNRDKNHLNITPRTQESVLIEEERNAILLPTVNNIDVVSDMIHNKDFNIISQFSVVNNGMSNGFDTDNEGYESGDEDETDNGGDVTADGANIEASHSESKSHLTQELGENSFKNKDELIRAIKFYTIRKHRQYEVVETCPTIWKIRCKLCSQTGCKWQLRACKRKRSGYFEITRYIGLHTCFQYRITQNHPNLDASLIAQETEHLIKEQPSISIPTLRVEIIDKLGYTPSYRKVWVGKQKAIEHIFGNWEESYILLPKFMSNVDKVEFRCVFWVFGPSVNEFVHCRPIVSIDATHLYGKYKGKMMIAMGVDGNNQIFPLAFAIVENESYSSWYWFLNHVKKHVVKERDDICLISDRHSGILKVVNEQGSPWLEPHSFHRYCLRHFVNNFHDKFRNSHLKVLAYRAGSQNQVRKFNSVMDEIGKLNAQARQWLEEHSLCRWTLAHDGGRHYGLLTTNMSEIFNSVLKGARFLPITPCVKLTFYRLVHYFDVRRSLGPTAQANGDVFTPYVVVKQVASMSKASAHTLKSFNREKGII</sequence>
<name>A0A9R1V884_LACSA</name>
<keyword evidence="4" id="KW-1185">Reference proteome</keyword>
<feature type="domain" description="MULE transposase" evidence="2">
    <location>
        <begin position="456"/>
        <end position="555"/>
    </location>
</feature>
<evidence type="ECO:0000256" key="1">
    <source>
        <dbReference type="SAM" id="MobiDB-lite"/>
    </source>
</evidence>
<reference evidence="3 4" key="1">
    <citation type="journal article" date="2017" name="Nat. Commun.">
        <title>Genome assembly with in vitro proximity ligation data and whole-genome triplication in lettuce.</title>
        <authorList>
            <person name="Reyes-Chin-Wo S."/>
            <person name="Wang Z."/>
            <person name="Yang X."/>
            <person name="Kozik A."/>
            <person name="Arikit S."/>
            <person name="Song C."/>
            <person name="Xia L."/>
            <person name="Froenicke L."/>
            <person name="Lavelle D.O."/>
            <person name="Truco M.J."/>
            <person name="Xia R."/>
            <person name="Zhu S."/>
            <person name="Xu C."/>
            <person name="Xu H."/>
            <person name="Xu X."/>
            <person name="Cox K."/>
            <person name="Korf I."/>
            <person name="Meyers B.C."/>
            <person name="Michelmore R.W."/>
        </authorList>
    </citation>
    <scope>NUCLEOTIDE SEQUENCE [LARGE SCALE GENOMIC DNA]</scope>
    <source>
        <strain evidence="4">cv. Salinas</strain>
        <tissue evidence="3">Seedlings</tissue>
    </source>
</reference>
<evidence type="ECO:0000313" key="3">
    <source>
        <dbReference type="EMBL" id="KAJ0200123.1"/>
    </source>
</evidence>
<dbReference type="PANTHER" id="PTHR31973:SF195">
    <property type="entry name" value="MUDR FAMILY TRANSPOSASE"/>
    <property type="match status" value="1"/>
</dbReference>
<dbReference type="Pfam" id="PF10551">
    <property type="entry name" value="MULE"/>
    <property type="match status" value="1"/>
</dbReference>
<protein>
    <recommendedName>
        <fullName evidence="2">MULE transposase domain-containing protein</fullName>
    </recommendedName>
</protein>
<accession>A0A9R1V884</accession>
<dbReference type="PANTHER" id="PTHR31973">
    <property type="entry name" value="POLYPROTEIN, PUTATIVE-RELATED"/>
    <property type="match status" value="1"/>
</dbReference>
<dbReference type="InterPro" id="IPR018289">
    <property type="entry name" value="MULE_transposase_dom"/>
</dbReference>